<protein>
    <submittedName>
        <fullName evidence="3">Uncharacterized protein</fullName>
    </submittedName>
</protein>
<proteinExistence type="predicted"/>
<name>A0A813K944_POLGL</name>
<dbReference type="OrthoDB" id="2735536at2759"/>
<evidence type="ECO:0000313" key="3">
    <source>
        <dbReference type="EMBL" id="CAE8695845.1"/>
    </source>
</evidence>
<evidence type="ECO:0000256" key="1">
    <source>
        <dbReference type="SAM" id="MobiDB-lite"/>
    </source>
</evidence>
<reference evidence="3" key="1">
    <citation type="submission" date="2021-02" db="EMBL/GenBank/DDBJ databases">
        <authorList>
            <person name="Dougan E. K."/>
            <person name="Rhodes N."/>
            <person name="Thang M."/>
            <person name="Chan C."/>
        </authorList>
    </citation>
    <scope>NUCLEOTIDE SEQUENCE</scope>
</reference>
<keyword evidence="5" id="KW-1185">Reference proteome</keyword>
<evidence type="ECO:0000313" key="4">
    <source>
        <dbReference type="Proteomes" id="UP000626109"/>
    </source>
</evidence>
<dbReference type="Proteomes" id="UP000626109">
    <property type="component" value="Unassembled WGS sequence"/>
</dbReference>
<comment type="caution">
    <text evidence="3">The sequence shown here is derived from an EMBL/GenBank/DDBJ whole genome shotgun (WGS) entry which is preliminary data.</text>
</comment>
<dbReference type="AlphaFoldDB" id="A0A813K944"/>
<accession>A0A813K944</accession>
<feature type="compositionally biased region" description="Basic and acidic residues" evidence="1">
    <location>
        <begin position="111"/>
        <end position="120"/>
    </location>
</feature>
<evidence type="ECO:0000313" key="5">
    <source>
        <dbReference type="Proteomes" id="UP000654075"/>
    </source>
</evidence>
<dbReference type="Gene3D" id="3.40.50.720">
    <property type="entry name" value="NAD(P)-binding Rossmann-like Domain"/>
    <property type="match status" value="1"/>
</dbReference>
<organism evidence="3 4">
    <name type="scientific">Polarella glacialis</name>
    <name type="common">Dinoflagellate</name>
    <dbReference type="NCBI Taxonomy" id="89957"/>
    <lineage>
        <taxon>Eukaryota</taxon>
        <taxon>Sar</taxon>
        <taxon>Alveolata</taxon>
        <taxon>Dinophyceae</taxon>
        <taxon>Suessiales</taxon>
        <taxon>Suessiaceae</taxon>
        <taxon>Polarella</taxon>
    </lineage>
</organism>
<dbReference type="EMBL" id="CAJNNV010000645">
    <property type="protein sequence ID" value="CAE8583205.1"/>
    <property type="molecule type" value="Genomic_DNA"/>
</dbReference>
<gene>
    <name evidence="2" type="ORF">PGLA1383_LOCUS2192</name>
    <name evidence="3" type="ORF">PGLA2088_LOCUS29575</name>
</gene>
<feature type="region of interest" description="Disordered" evidence="1">
    <location>
        <begin position="97"/>
        <end position="133"/>
    </location>
</feature>
<sequence>MDLSLGVSDVRDVAHAHVLALEREEAEGRCLCCGQVVHVKRDIVETVLRPALGAETYFSAAQRELILKRLPSFQMPSWLLRVMATLVLPREQGEFVKAHRGRPPTYDNSESSEKSSEKTPHSAPPARRLWTPA</sequence>
<dbReference type="Proteomes" id="UP000654075">
    <property type="component" value="Unassembled WGS sequence"/>
</dbReference>
<dbReference type="EMBL" id="CAJNNW010028382">
    <property type="protein sequence ID" value="CAE8695845.1"/>
    <property type="molecule type" value="Genomic_DNA"/>
</dbReference>
<evidence type="ECO:0000313" key="2">
    <source>
        <dbReference type="EMBL" id="CAE8583205.1"/>
    </source>
</evidence>